<protein>
    <submittedName>
        <fullName evidence="1">Stress-induced receptor-like kinase</fullName>
    </submittedName>
</protein>
<dbReference type="PANTHER" id="PTHR33138:SF30">
    <property type="entry name" value="LEAF RUST 10 DISEASE-RESISTANCE LOCUS RECEPTOR-LIKE PROTEIN KINASE-LIKE 2.7"/>
    <property type="match status" value="1"/>
</dbReference>
<dbReference type="AlphaFoldDB" id="A0A2K3MEI4"/>
<gene>
    <name evidence="1" type="ORF">L195_g045312</name>
</gene>
<accession>A0A2K3MEI4</accession>
<proteinExistence type="predicted"/>
<reference evidence="1 2" key="2">
    <citation type="journal article" date="2017" name="Front. Plant Sci.">
        <title>Gene Classification and Mining of Molecular Markers Useful in Red Clover (Trifolium pratense) Breeding.</title>
        <authorList>
            <person name="Istvanek J."/>
            <person name="Dluhosova J."/>
            <person name="Dluhos P."/>
            <person name="Patkova L."/>
            <person name="Nedelnik J."/>
            <person name="Repkova J."/>
        </authorList>
    </citation>
    <scope>NUCLEOTIDE SEQUENCE [LARGE SCALE GENOMIC DNA]</scope>
    <source>
        <strain evidence="2">cv. Tatra</strain>
        <tissue evidence="1">Young leaves</tissue>
    </source>
</reference>
<evidence type="ECO:0000313" key="2">
    <source>
        <dbReference type="Proteomes" id="UP000236291"/>
    </source>
</evidence>
<reference evidence="1 2" key="1">
    <citation type="journal article" date="2014" name="Am. J. Bot.">
        <title>Genome assembly and annotation for red clover (Trifolium pratense; Fabaceae).</title>
        <authorList>
            <person name="Istvanek J."/>
            <person name="Jaros M."/>
            <person name="Krenek A."/>
            <person name="Repkova J."/>
        </authorList>
    </citation>
    <scope>NUCLEOTIDE SEQUENCE [LARGE SCALE GENOMIC DNA]</scope>
    <source>
        <strain evidence="2">cv. Tatra</strain>
        <tissue evidence="1">Young leaves</tissue>
    </source>
</reference>
<name>A0A2K3MEI4_TRIPR</name>
<comment type="caution">
    <text evidence="1">The sequence shown here is derived from an EMBL/GenBank/DDBJ whole genome shotgun (WGS) entry which is preliminary data.</text>
</comment>
<organism evidence="1 2">
    <name type="scientific">Trifolium pratense</name>
    <name type="common">Red clover</name>
    <dbReference type="NCBI Taxonomy" id="57577"/>
    <lineage>
        <taxon>Eukaryota</taxon>
        <taxon>Viridiplantae</taxon>
        <taxon>Streptophyta</taxon>
        <taxon>Embryophyta</taxon>
        <taxon>Tracheophyta</taxon>
        <taxon>Spermatophyta</taxon>
        <taxon>Magnoliopsida</taxon>
        <taxon>eudicotyledons</taxon>
        <taxon>Gunneridae</taxon>
        <taxon>Pentapetalae</taxon>
        <taxon>rosids</taxon>
        <taxon>fabids</taxon>
        <taxon>Fabales</taxon>
        <taxon>Fabaceae</taxon>
        <taxon>Papilionoideae</taxon>
        <taxon>50 kb inversion clade</taxon>
        <taxon>NPAAA clade</taxon>
        <taxon>Hologalegina</taxon>
        <taxon>IRL clade</taxon>
        <taxon>Trifolieae</taxon>
        <taxon>Trifolium</taxon>
    </lineage>
</organism>
<dbReference type="GO" id="GO:0016301">
    <property type="term" value="F:kinase activity"/>
    <property type="evidence" value="ECO:0007669"/>
    <property type="project" value="UniProtKB-KW"/>
</dbReference>
<keyword evidence="1" id="KW-0675">Receptor</keyword>
<dbReference type="PANTHER" id="PTHR33138">
    <property type="entry name" value="OS01G0690200 PROTEIN"/>
    <property type="match status" value="1"/>
</dbReference>
<keyword evidence="1" id="KW-0808">Transferase</keyword>
<dbReference type="EMBL" id="ASHM01058983">
    <property type="protein sequence ID" value="PNX89195.1"/>
    <property type="molecule type" value="Genomic_DNA"/>
</dbReference>
<evidence type="ECO:0000313" key="1">
    <source>
        <dbReference type="EMBL" id="PNX89195.1"/>
    </source>
</evidence>
<dbReference type="Proteomes" id="UP000236291">
    <property type="component" value="Unassembled WGS sequence"/>
</dbReference>
<sequence length="254" mass="29289">MTVLTLFSGKYYVKSINYNNYTIRLVDPGIQEDDCSSIPRYYLYASNFTIRLVDPGIQEEDCSSTPCCNLYTSNFTSYYNHSNYQEEEDPYQTIQYRVINDDTCFNTRRLPIFQHVIYMNCSNPVWDDPVYTDTASCINGGHVYAIAGDLKVANLKDDNCHVEVVTAISFFSYNYYDYSSDYGLGDWDIPNKKYSYSEIHRMLVGGFEVSWMSVRCQDLCGFPFCYLNEITSSLQCNIPPNRCFTTLGFPVSCD</sequence>
<keyword evidence="1" id="KW-0418">Kinase</keyword>
<feature type="non-terminal residue" evidence="1">
    <location>
        <position position="254"/>
    </location>
</feature>